<proteinExistence type="predicted"/>
<dbReference type="AlphaFoldDB" id="A0A914CWZ8"/>
<dbReference type="WBParaSite" id="ACRNAN_scaffold15116.g8895.t1">
    <property type="protein sequence ID" value="ACRNAN_scaffold15116.g8895.t1"/>
    <property type="gene ID" value="ACRNAN_scaffold15116.g8895"/>
</dbReference>
<feature type="compositionally biased region" description="Basic and acidic residues" evidence="1">
    <location>
        <begin position="44"/>
        <end position="54"/>
    </location>
</feature>
<evidence type="ECO:0000256" key="2">
    <source>
        <dbReference type="SAM" id="SignalP"/>
    </source>
</evidence>
<reference evidence="4" key="1">
    <citation type="submission" date="2022-11" db="UniProtKB">
        <authorList>
            <consortium name="WormBaseParasite"/>
        </authorList>
    </citation>
    <scope>IDENTIFICATION</scope>
</reference>
<feature type="compositionally biased region" description="Low complexity" evidence="1">
    <location>
        <begin position="28"/>
        <end position="42"/>
    </location>
</feature>
<keyword evidence="2" id="KW-0732">Signal</keyword>
<feature type="signal peptide" evidence="2">
    <location>
        <begin position="1"/>
        <end position="20"/>
    </location>
</feature>
<organism evidence="3 4">
    <name type="scientific">Acrobeloides nanus</name>
    <dbReference type="NCBI Taxonomy" id="290746"/>
    <lineage>
        <taxon>Eukaryota</taxon>
        <taxon>Metazoa</taxon>
        <taxon>Ecdysozoa</taxon>
        <taxon>Nematoda</taxon>
        <taxon>Chromadorea</taxon>
        <taxon>Rhabditida</taxon>
        <taxon>Tylenchina</taxon>
        <taxon>Cephalobomorpha</taxon>
        <taxon>Cephaloboidea</taxon>
        <taxon>Cephalobidae</taxon>
        <taxon>Acrobeloides</taxon>
    </lineage>
</organism>
<name>A0A914CWZ8_9BILA</name>
<feature type="region of interest" description="Disordered" evidence="1">
    <location>
        <begin position="194"/>
        <end position="263"/>
    </location>
</feature>
<evidence type="ECO:0000313" key="3">
    <source>
        <dbReference type="Proteomes" id="UP000887540"/>
    </source>
</evidence>
<keyword evidence="3" id="KW-1185">Reference proteome</keyword>
<feature type="chain" id="PRO_5037931892" evidence="2">
    <location>
        <begin position="21"/>
        <end position="688"/>
    </location>
</feature>
<evidence type="ECO:0000313" key="4">
    <source>
        <dbReference type="WBParaSite" id="ACRNAN_scaffold15116.g8895.t1"/>
    </source>
</evidence>
<accession>A0A914CWZ8</accession>
<evidence type="ECO:0000256" key="1">
    <source>
        <dbReference type="SAM" id="MobiDB-lite"/>
    </source>
</evidence>
<dbReference type="Proteomes" id="UP000887540">
    <property type="component" value="Unplaced"/>
</dbReference>
<sequence>MVKVLYLALFATLLISFATCDESGKSGGSDSSDSSDSGSKPLGKSKENKKHEFGNDIECDEPNPTDKCTCDFTDGLKNLSSSNLNSCQQSIFQQWEQQIESSILVNVQWTVAQRSIQVYYSYQQFAKKNPDIHSVLKYKKIKSYGLNLFLVKDLESVAISFADETIASTISLDSNNNCNLFDALRSAANSCGTSTTTTTTASTTPSTCSSSSSSGSTTASSAGSTTSDGSTTSGGSSTTSGGSTSSAAPSTTPTSPSTSTSAPVNCTSLSSNVNVLISQITVILQNVNLDTSSQLAQINILFSSFFVANPGSQSLIFSAQISGFYSVQSFYDVSYKYQQSTSISLVFSGDFSSSPLLLALQSAYKSALQNQNVQIAEELLAFYDTINAIFISTSDPNERLKQFSLEYYQFVKDLPEIQQYLDDLPLTVGGSSWGTLSDITIISAIIVFPQVDNTQIDSLISPSSSWNTTILVQAFYSTYTNWNKTYNFHNYGWGTTQWAVFRSAYLNNNISLIISSTTLSNKQKHNRIFDVLNIFISAYVQKQFFYCIPLGSFGCLADYAKSLKRSPVWNCEVPRGCFKDRNDLISIQSDNSTLFTNGWNKFISSLSPSDQVQFQPFTNNIVNIIYGPVPPGGPDQQISQVVTQIQNCKAAVPGRAPDVDKVLVGKWGHLKKLQDCQSSATTKQYPSK</sequence>
<protein>
    <submittedName>
        <fullName evidence="4">Uncharacterized protein</fullName>
    </submittedName>
</protein>
<feature type="region of interest" description="Disordered" evidence="1">
    <location>
        <begin position="24"/>
        <end position="58"/>
    </location>
</feature>